<dbReference type="InterPro" id="IPR050408">
    <property type="entry name" value="HGPRT"/>
</dbReference>
<dbReference type="EC" id="2.4.2.8" evidence="16"/>
<comment type="catalytic activity">
    <reaction evidence="15">
        <text>IMP + diphosphate = hypoxanthine + 5-phospho-alpha-D-ribose 1-diphosphate</text>
        <dbReference type="Rhea" id="RHEA:17973"/>
        <dbReference type="ChEBI" id="CHEBI:17368"/>
        <dbReference type="ChEBI" id="CHEBI:33019"/>
        <dbReference type="ChEBI" id="CHEBI:58017"/>
        <dbReference type="ChEBI" id="CHEBI:58053"/>
        <dbReference type="EC" id="2.4.2.8"/>
    </reaction>
    <physiologicalReaction direction="right-to-left" evidence="15">
        <dbReference type="Rhea" id="RHEA:17975"/>
    </physiologicalReaction>
</comment>
<dbReference type="FunFam" id="3.40.50.2020:FF:000019">
    <property type="entry name" value="Hypoxanthine phosphoribosyltransferase"/>
    <property type="match status" value="1"/>
</dbReference>
<evidence type="ECO:0000256" key="15">
    <source>
        <dbReference type="ARBA" id="ARBA00049402"/>
    </source>
</evidence>
<dbReference type="Gene3D" id="3.40.50.2020">
    <property type="match status" value="1"/>
</dbReference>
<name>A0A7J5XLY0_DISMA</name>
<dbReference type="OrthoDB" id="9449045at2759"/>
<evidence type="ECO:0000256" key="16">
    <source>
        <dbReference type="RuleBase" id="RU364099"/>
    </source>
</evidence>
<dbReference type="GO" id="GO:0032263">
    <property type="term" value="P:GMP salvage"/>
    <property type="evidence" value="ECO:0007669"/>
    <property type="project" value="TreeGrafter"/>
</dbReference>
<evidence type="ECO:0000256" key="7">
    <source>
        <dbReference type="ARBA" id="ARBA00022676"/>
    </source>
</evidence>
<comment type="cofactor">
    <cofactor evidence="1 16">
        <name>Mg(2+)</name>
        <dbReference type="ChEBI" id="CHEBI:18420"/>
    </cofactor>
</comment>
<evidence type="ECO:0000313" key="18">
    <source>
        <dbReference type="EMBL" id="KAF3838010.1"/>
    </source>
</evidence>
<comment type="subcellular location">
    <subcellularLocation>
        <location evidence="2 16">Cytoplasm</location>
    </subcellularLocation>
</comment>
<comment type="function">
    <text evidence="13">Converts guanine to guanosine monophosphate, and hypoxanthine to inosine monophosphate. Transfers the 5-phosphoribosyl group from 5-phosphoribosylpyrophosphate onto the purine. Plays a central role in the generation of purine nucleotides through the purine salvage pathway.</text>
</comment>
<dbReference type="GO" id="GO:0006166">
    <property type="term" value="P:purine ribonucleoside salvage"/>
    <property type="evidence" value="ECO:0007669"/>
    <property type="project" value="UniProtKB-KW"/>
</dbReference>
<dbReference type="GO" id="GO:0004422">
    <property type="term" value="F:hypoxanthine phosphoribosyltransferase activity"/>
    <property type="evidence" value="ECO:0007669"/>
    <property type="project" value="InterPro"/>
</dbReference>
<evidence type="ECO:0000256" key="11">
    <source>
        <dbReference type="ARBA" id="ARBA00022741"/>
    </source>
</evidence>
<dbReference type="InterPro" id="IPR000836">
    <property type="entry name" value="PRTase_dom"/>
</dbReference>
<dbReference type="GO" id="GO:0046100">
    <property type="term" value="P:hypoxanthine metabolic process"/>
    <property type="evidence" value="ECO:0007669"/>
    <property type="project" value="TreeGrafter"/>
</dbReference>
<dbReference type="GO" id="GO:0005829">
    <property type="term" value="C:cytosol"/>
    <property type="evidence" value="ECO:0007669"/>
    <property type="project" value="TreeGrafter"/>
</dbReference>
<feature type="non-terminal residue" evidence="18">
    <location>
        <position position="1"/>
    </location>
</feature>
<evidence type="ECO:0000256" key="9">
    <source>
        <dbReference type="ARBA" id="ARBA00022723"/>
    </source>
</evidence>
<dbReference type="SUPFAM" id="SSF53271">
    <property type="entry name" value="PRTase-like"/>
    <property type="match status" value="1"/>
</dbReference>
<dbReference type="GO" id="GO:0006178">
    <property type="term" value="P:guanine salvage"/>
    <property type="evidence" value="ECO:0007669"/>
    <property type="project" value="TreeGrafter"/>
</dbReference>
<keyword evidence="19" id="KW-1185">Reference proteome</keyword>
<keyword evidence="9 16" id="KW-0479">Metal-binding</keyword>
<dbReference type="InterPro" id="IPR005904">
    <property type="entry name" value="Hxn_phspho_trans"/>
</dbReference>
<evidence type="ECO:0000313" key="19">
    <source>
        <dbReference type="Proteomes" id="UP000518266"/>
    </source>
</evidence>
<gene>
    <name evidence="18" type="ORF">F7725_009778</name>
</gene>
<organism evidence="18 19">
    <name type="scientific">Dissostichus mawsoni</name>
    <name type="common">Antarctic cod</name>
    <dbReference type="NCBI Taxonomy" id="36200"/>
    <lineage>
        <taxon>Eukaryota</taxon>
        <taxon>Metazoa</taxon>
        <taxon>Chordata</taxon>
        <taxon>Craniata</taxon>
        <taxon>Vertebrata</taxon>
        <taxon>Euteleostomi</taxon>
        <taxon>Actinopterygii</taxon>
        <taxon>Neopterygii</taxon>
        <taxon>Teleostei</taxon>
        <taxon>Neoteleostei</taxon>
        <taxon>Acanthomorphata</taxon>
        <taxon>Eupercaria</taxon>
        <taxon>Perciformes</taxon>
        <taxon>Notothenioidei</taxon>
        <taxon>Nototheniidae</taxon>
        <taxon>Dissostichus</taxon>
    </lineage>
</organism>
<evidence type="ECO:0000256" key="1">
    <source>
        <dbReference type="ARBA" id="ARBA00001946"/>
    </source>
</evidence>
<dbReference type="CDD" id="cd06223">
    <property type="entry name" value="PRTases_typeI"/>
    <property type="match status" value="1"/>
</dbReference>
<evidence type="ECO:0000256" key="14">
    <source>
        <dbReference type="ARBA" id="ARBA00048811"/>
    </source>
</evidence>
<dbReference type="Proteomes" id="UP000518266">
    <property type="component" value="Unassembled WGS sequence"/>
</dbReference>
<dbReference type="EMBL" id="JAAKFY010000022">
    <property type="protein sequence ID" value="KAF3838010.1"/>
    <property type="molecule type" value="Genomic_DNA"/>
</dbReference>
<dbReference type="NCBIfam" id="TIGR01203">
    <property type="entry name" value="HGPRTase"/>
    <property type="match status" value="1"/>
</dbReference>
<keyword evidence="12 16" id="KW-0460">Magnesium</keyword>
<evidence type="ECO:0000256" key="2">
    <source>
        <dbReference type="ARBA" id="ARBA00004496"/>
    </source>
</evidence>
<comment type="caution">
    <text evidence="18">The sequence shown here is derived from an EMBL/GenBank/DDBJ whole genome shotgun (WGS) entry which is preliminary data.</text>
</comment>
<dbReference type="GO" id="GO:0032264">
    <property type="term" value="P:IMP salvage"/>
    <property type="evidence" value="ECO:0007669"/>
    <property type="project" value="UniProtKB-UniPathway"/>
</dbReference>
<evidence type="ECO:0000259" key="17">
    <source>
        <dbReference type="Pfam" id="PF00156"/>
    </source>
</evidence>
<comment type="subunit">
    <text evidence="5">Homotetramer.</text>
</comment>
<protein>
    <recommendedName>
        <fullName evidence="16">Hypoxanthine phosphoribosyltransferase</fullName>
        <ecNumber evidence="16">2.4.2.8</ecNumber>
    </recommendedName>
</protein>
<evidence type="ECO:0000256" key="12">
    <source>
        <dbReference type="ARBA" id="ARBA00022842"/>
    </source>
</evidence>
<comment type="similarity">
    <text evidence="4 16">Belongs to the purine/pyrimidine phosphoribosyltransferase family.</text>
</comment>
<comment type="pathway">
    <text evidence="3 16">Purine metabolism; IMP biosynthesis via salvage pathway; IMP from hypoxanthine: step 1/1.</text>
</comment>
<dbReference type="InterPro" id="IPR029057">
    <property type="entry name" value="PRTase-like"/>
</dbReference>
<keyword evidence="10 16" id="KW-0660">Purine salvage</keyword>
<evidence type="ECO:0000256" key="5">
    <source>
        <dbReference type="ARBA" id="ARBA00011881"/>
    </source>
</evidence>
<dbReference type="UniPathway" id="UPA00591">
    <property type="reaction ID" value="UER00648"/>
</dbReference>
<evidence type="ECO:0000256" key="6">
    <source>
        <dbReference type="ARBA" id="ARBA00022490"/>
    </source>
</evidence>
<keyword evidence="7 16" id="KW-0328">Glycosyltransferase</keyword>
<keyword evidence="6 16" id="KW-0963">Cytoplasm</keyword>
<accession>A0A7J5XLY0</accession>
<dbReference type="GO" id="GO:0000287">
    <property type="term" value="F:magnesium ion binding"/>
    <property type="evidence" value="ECO:0007669"/>
    <property type="project" value="TreeGrafter"/>
</dbReference>
<keyword evidence="8 16" id="KW-0808">Transferase</keyword>
<evidence type="ECO:0000256" key="13">
    <source>
        <dbReference type="ARBA" id="ARBA00025301"/>
    </source>
</evidence>
<evidence type="ECO:0000256" key="3">
    <source>
        <dbReference type="ARBA" id="ARBA00004669"/>
    </source>
</evidence>
<sequence length="272" mass="30711">HTGNRKQPPVAQANLNVCAVIRVRTPRKLNTFISPEFEDHGRLISNQTTGTDTDMATSSPCVVISDDEQGYDLDLFCIPKHYADDLDRVYIPHGLILDRTERLAREIMKEMGGHHIVALCVLKGGYKFFADLLDYIKALNRNSDRSIPMTVDFIRLKSYCNDQSTGEIKVIGGDDLSSLTGKNVLVVEDIIDTGKTMKTLLELLKQYKPKMVKVASLLVKRTPRSIGYRPDFVGFEVPDKFVVGYALDYNEYFRDLNHICVISESGKEKYKA</sequence>
<reference evidence="18 19" key="1">
    <citation type="submission" date="2020-03" db="EMBL/GenBank/DDBJ databases">
        <title>Dissostichus mawsoni Genome sequencing and assembly.</title>
        <authorList>
            <person name="Park H."/>
        </authorList>
    </citation>
    <scope>NUCLEOTIDE SEQUENCE [LARGE SCALE GENOMIC DNA]</scope>
    <source>
        <strain evidence="18">DM0001</strain>
        <tissue evidence="18">Muscle</tissue>
    </source>
</reference>
<feature type="domain" description="Phosphoribosyltransferase" evidence="17">
    <location>
        <begin position="95"/>
        <end position="249"/>
    </location>
</feature>
<evidence type="ECO:0000256" key="10">
    <source>
        <dbReference type="ARBA" id="ARBA00022726"/>
    </source>
</evidence>
<dbReference type="PANTHER" id="PTHR43340">
    <property type="entry name" value="HYPOXANTHINE-GUANINE PHOSPHORIBOSYLTRANSFERASE"/>
    <property type="match status" value="1"/>
</dbReference>
<dbReference type="Pfam" id="PF00156">
    <property type="entry name" value="Pribosyltran"/>
    <property type="match status" value="1"/>
</dbReference>
<proteinExistence type="inferred from homology"/>
<evidence type="ECO:0000256" key="4">
    <source>
        <dbReference type="ARBA" id="ARBA00008391"/>
    </source>
</evidence>
<keyword evidence="11 16" id="KW-0547">Nucleotide-binding</keyword>
<comment type="catalytic activity">
    <reaction evidence="14">
        <text>GMP + diphosphate = guanine + 5-phospho-alpha-D-ribose 1-diphosphate</text>
        <dbReference type="Rhea" id="RHEA:25424"/>
        <dbReference type="ChEBI" id="CHEBI:16235"/>
        <dbReference type="ChEBI" id="CHEBI:33019"/>
        <dbReference type="ChEBI" id="CHEBI:58017"/>
        <dbReference type="ChEBI" id="CHEBI:58115"/>
        <dbReference type="EC" id="2.4.2.8"/>
    </reaction>
    <physiologicalReaction direction="right-to-left" evidence="14">
        <dbReference type="Rhea" id="RHEA:25426"/>
    </physiologicalReaction>
</comment>
<dbReference type="GO" id="GO:0000166">
    <property type="term" value="F:nucleotide binding"/>
    <property type="evidence" value="ECO:0007669"/>
    <property type="project" value="UniProtKB-KW"/>
</dbReference>
<evidence type="ECO:0000256" key="8">
    <source>
        <dbReference type="ARBA" id="ARBA00022679"/>
    </source>
</evidence>
<dbReference type="PANTHER" id="PTHR43340:SF6">
    <property type="entry name" value="HYPOXANTHINE-GUANINE PHOSPHORIBOSYLTRANSFERASE"/>
    <property type="match status" value="1"/>
</dbReference>
<dbReference type="AlphaFoldDB" id="A0A7J5XLY0"/>